<dbReference type="GO" id="GO:0002218">
    <property type="term" value="P:activation of innate immune response"/>
    <property type="evidence" value="ECO:0007669"/>
    <property type="project" value="InterPro"/>
</dbReference>
<keyword evidence="1" id="KW-0472">Membrane</keyword>
<feature type="transmembrane region" description="Helical" evidence="1">
    <location>
        <begin position="21"/>
        <end position="43"/>
    </location>
</feature>
<protein>
    <submittedName>
        <fullName evidence="3">Putative stimulator of interferon protein</fullName>
    </submittedName>
</protein>
<feature type="domain" description="STING ligand-binding" evidence="2">
    <location>
        <begin position="162"/>
        <end position="351"/>
    </location>
</feature>
<dbReference type="PANTHER" id="PTHR34339:SF1">
    <property type="entry name" value="STIMULATOR OF INTERFERON GENES PROTEIN"/>
    <property type="match status" value="1"/>
</dbReference>
<name>A0A6B0VB94_IXORI</name>
<dbReference type="GO" id="GO:0005789">
    <property type="term" value="C:endoplasmic reticulum membrane"/>
    <property type="evidence" value="ECO:0007669"/>
    <property type="project" value="TreeGrafter"/>
</dbReference>
<keyword evidence="1" id="KW-0812">Transmembrane</keyword>
<dbReference type="GO" id="GO:0005776">
    <property type="term" value="C:autophagosome"/>
    <property type="evidence" value="ECO:0007669"/>
    <property type="project" value="TreeGrafter"/>
</dbReference>
<dbReference type="EMBL" id="GIFC01016718">
    <property type="protein sequence ID" value="MXU98801.1"/>
    <property type="molecule type" value="Transcribed_RNA"/>
</dbReference>
<dbReference type="Gene3D" id="3.40.50.12100">
    <property type="entry name" value="Stimulator of interferon genes protein"/>
    <property type="match status" value="1"/>
</dbReference>
<evidence type="ECO:0000259" key="2">
    <source>
        <dbReference type="Pfam" id="PF15009"/>
    </source>
</evidence>
<feature type="transmembrane region" description="Helical" evidence="1">
    <location>
        <begin position="82"/>
        <end position="108"/>
    </location>
</feature>
<dbReference type="GO" id="GO:0061507">
    <property type="term" value="F:2',3'-cyclic GMP-AMP binding"/>
    <property type="evidence" value="ECO:0007669"/>
    <property type="project" value="TreeGrafter"/>
</dbReference>
<sequence length="366" mass="41411">MPLAGENHGFGPVLQRRSGRLPFVLFCLLVSIGIAVCLVFKQIQDTGVHLFVVTLTMVLALVLSQACYLVDELCHLRERHGGRCWPAVLLCLWFPPATYLSVGVLLLLSVLMALQHWDMVLGFLRDQWHLLLLMGLVCQLCTWWACDVLWLLPVERRGSAHVCAGMAWSFFFFCIRVLPDPVSAGRGRNAELYSLRERISKYEDDHGVKLAVKKLFILLPSSCYIDPLLGSGQDEDLEPTTFIEDVNIPRAGTKERIFTNTVYKIRNGDGEPYYCLAEGATPLLTLHDMLLHSELSAEQQWEQMCIFYHKLKELLDRHQACSANFLLVPYCDKNPDGSMKKVSSVLRDEIRRHLKVMEASSGLTSS</sequence>
<evidence type="ECO:0000313" key="3">
    <source>
        <dbReference type="EMBL" id="MXU98801.1"/>
    </source>
</evidence>
<dbReference type="CDD" id="cd12146">
    <property type="entry name" value="STING_C"/>
    <property type="match status" value="1"/>
</dbReference>
<dbReference type="InterPro" id="IPR029158">
    <property type="entry name" value="STING"/>
</dbReference>
<keyword evidence="1" id="KW-1133">Transmembrane helix</keyword>
<organism evidence="3">
    <name type="scientific">Ixodes ricinus</name>
    <name type="common">Common tick</name>
    <name type="synonym">Acarus ricinus</name>
    <dbReference type="NCBI Taxonomy" id="34613"/>
    <lineage>
        <taxon>Eukaryota</taxon>
        <taxon>Metazoa</taxon>
        <taxon>Ecdysozoa</taxon>
        <taxon>Arthropoda</taxon>
        <taxon>Chelicerata</taxon>
        <taxon>Arachnida</taxon>
        <taxon>Acari</taxon>
        <taxon>Parasitiformes</taxon>
        <taxon>Ixodida</taxon>
        <taxon>Ixodoidea</taxon>
        <taxon>Ixodidae</taxon>
        <taxon>Ixodinae</taxon>
        <taxon>Ixodes</taxon>
    </lineage>
</organism>
<dbReference type="Pfam" id="PF15009">
    <property type="entry name" value="STING_LBD"/>
    <property type="match status" value="1"/>
</dbReference>
<reference evidence="3" key="1">
    <citation type="submission" date="2019-12" db="EMBL/GenBank/DDBJ databases">
        <title>An insight into the sialome of adult female Ixodes ricinus ticks feeding for 6 days.</title>
        <authorList>
            <person name="Perner J."/>
            <person name="Ribeiro J.M.C."/>
        </authorList>
    </citation>
    <scope>NUCLEOTIDE SEQUENCE</scope>
    <source>
        <strain evidence="3">Semi-engorged</strain>
        <tissue evidence="3">Salivary glands</tissue>
    </source>
</reference>
<feature type="transmembrane region" description="Helical" evidence="1">
    <location>
        <begin position="128"/>
        <end position="152"/>
    </location>
</feature>
<dbReference type="GO" id="GO:0016239">
    <property type="term" value="P:positive regulation of macroautophagy"/>
    <property type="evidence" value="ECO:0007669"/>
    <property type="project" value="TreeGrafter"/>
</dbReference>
<dbReference type="InterPro" id="IPR055432">
    <property type="entry name" value="STING_LBD"/>
</dbReference>
<dbReference type="InterPro" id="IPR033952">
    <property type="entry name" value="STING_C"/>
</dbReference>
<dbReference type="GO" id="GO:0061709">
    <property type="term" value="P:reticulophagy"/>
    <property type="evidence" value="ECO:0007669"/>
    <property type="project" value="TreeGrafter"/>
</dbReference>
<dbReference type="AlphaFoldDB" id="A0A6B0VB94"/>
<dbReference type="PANTHER" id="PTHR34339">
    <property type="entry name" value="STIMULATOR OF INTERFERON GENES PROTEIN"/>
    <property type="match status" value="1"/>
</dbReference>
<proteinExistence type="predicted"/>
<accession>A0A6B0VB94</accession>
<dbReference type="GO" id="GO:0045087">
    <property type="term" value="P:innate immune response"/>
    <property type="evidence" value="ECO:0007669"/>
    <property type="project" value="TreeGrafter"/>
</dbReference>
<dbReference type="InterPro" id="IPR038623">
    <property type="entry name" value="STING_C_sf"/>
</dbReference>
<dbReference type="GO" id="GO:0035438">
    <property type="term" value="F:cyclic-di-GMP binding"/>
    <property type="evidence" value="ECO:0007669"/>
    <property type="project" value="InterPro"/>
</dbReference>
<feature type="transmembrane region" description="Helical" evidence="1">
    <location>
        <begin position="159"/>
        <end position="178"/>
    </location>
</feature>
<dbReference type="GO" id="GO:0032481">
    <property type="term" value="P:positive regulation of type I interferon production"/>
    <property type="evidence" value="ECO:0007669"/>
    <property type="project" value="InterPro"/>
</dbReference>
<evidence type="ECO:0000256" key="1">
    <source>
        <dbReference type="SAM" id="Phobius"/>
    </source>
</evidence>
<feature type="transmembrane region" description="Helical" evidence="1">
    <location>
        <begin position="49"/>
        <end position="70"/>
    </location>
</feature>
<dbReference type="GO" id="GO:0000045">
    <property type="term" value="P:autophagosome assembly"/>
    <property type="evidence" value="ECO:0007669"/>
    <property type="project" value="TreeGrafter"/>
</dbReference>